<dbReference type="PANTHER" id="PTHR11203:SF49">
    <property type="entry name" value="BLL1145 PROTEIN"/>
    <property type="match status" value="1"/>
</dbReference>
<protein>
    <recommendedName>
        <fullName evidence="1">Zn-dependent metallo-hydrolase RNA specificity domain-containing protein</fullName>
    </recommendedName>
</protein>
<evidence type="ECO:0000259" key="1">
    <source>
        <dbReference type="Pfam" id="PF07521"/>
    </source>
</evidence>
<proteinExistence type="predicted"/>
<dbReference type="InterPro" id="IPR050698">
    <property type="entry name" value="MBL"/>
</dbReference>
<dbReference type="InterPro" id="IPR036866">
    <property type="entry name" value="RibonucZ/Hydroxyglut_hydro"/>
</dbReference>
<dbReference type="SUPFAM" id="SSF56281">
    <property type="entry name" value="Metallo-hydrolase/oxidoreductase"/>
    <property type="match status" value="1"/>
</dbReference>
<dbReference type="Gene3D" id="3.60.15.10">
    <property type="entry name" value="Ribonuclease Z/Hydroxyacylglutathione hydrolase-like"/>
    <property type="match status" value="1"/>
</dbReference>
<dbReference type="AlphaFoldDB" id="A0A934K4N9"/>
<accession>A0A934K4N9</accession>
<dbReference type="InterPro" id="IPR011108">
    <property type="entry name" value="RMMBL"/>
</dbReference>
<dbReference type="EMBL" id="JAEKNR010000125">
    <property type="protein sequence ID" value="MBJ7598769.1"/>
    <property type="molecule type" value="Genomic_DNA"/>
</dbReference>
<dbReference type="PANTHER" id="PTHR11203">
    <property type="entry name" value="CLEAVAGE AND POLYADENYLATION SPECIFICITY FACTOR FAMILY MEMBER"/>
    <property type="match status" value="1"/>
</dbReference>
<gene>
    <name evidence="2" type="ORF">JF922_11885</name>
</gene>
<sequence>MTRHVTWDRGISLVGHGLWLDPLTQRDLAFVSHAHTDHARRHREAVMTEATLALLPNPLRPRSVRLLDHGDSLELDGARLTLHDAGHMLGSAQLLFEHGGCRLLYTGDMKLRRGARLGSTAIPPCEVLVIESTYGRPHFRFPDPEAAAEGVALWCRRALDCRVTPVLLAHATGKAQELMLALAPYGFRFALEERCIPSARAYEAAGLALPDWVELDGEPGDRVVIVPPVGKDAVRRLGRYRTALISGWACDPDFWRVFGADVAFPFSDHCDFDELVDVVQLSGADQVYTVHGFSQDFARYLRRKGVRAHALQATEQLLLAL</sequence>
<dbReference type="Proteomes" id="UP000612893">
    <property type="component" value="Unassembled WGS sequence"/>
</dbReference>
<evidence type="ECO:0000313" key="3">
    <source>
        <dbReference type="Proteomes" id="UP000612893"/>
    </source>
</evidence>
<feature type="domain" description="Zn-dependent metallo-hydrolase RNA specificity" evidence="1">
    <location>
        <begin position="264"/>
        <end position="310"/>
    </location>
</feature>
<dbReference type="RefSeq" id="WP_338201975.1">
    <property type="nucleotide sequence ID" value="NZ_JAEKNR010000125.1"/>
</dbReference>
<keyword evidence="3" id="KW-1185">Reference proteome</keyword>
<evidence type="ECO:0000313" key="2">
    <source>
        <dbReference type="EMBL" id="MBJ7598769.1"/>
    </source>
</evidence>
<reference evidence="2" key="1">
    <citation type="submission" date="2020-10" db="EMBL/GenBank/DDBJ databases">
        <title>Ca. Dormibacterota MAGs.</title>
        <authorList>
            <person name="Montgomery K."/>
        </authorList>
    </citation>
    <scope>NUCLEOTIDE SEQUENCE [LARGE SCALE GENOMIC DNA]</scope>
    <source>
        <strain evidence="2">SC8812_S17_10</strain>
    </source>
</reference>
<name>A0A934K4N9_9BACT</name>
<comment type="caution">
    <text evidence="2">The sequence shown here is derived from an EMBL/GenBank/DDBJ whole genome shotgun (WGS) entry which is preliminary data.</text>
</comment>
<organism evidence="2 3">
    <name type="scientific">Candidatus Nephthysia bennettiae</name>
    <dbReference type="NCBI Taxonomy" id="3127016"/>
    <lineage>
        <taxon>Bacteria</taxon>
        <taxon>Bacillati</taxon>
        <taxon>Candidatus Dormiibacterota</taxon>
        <taxon>Candidatus Dormibacteria</taxon>
        <taxon>Candidatus Dormibacterales</taxon>
        <taxon>Candidatus Dormibacteraceae</taxon>
        <taxon>Candidatus Nephthysia</taxon>
    </lineage>
</organism>
<dbReference type="Pfam" id="PF07521">
    <property type="entry name" value="RMMBL"/>
    <property type="match status" value="1"/>
</dbReference>